<keyword evidence="3" id="KW-1185">Reference proteome</keyword>
<keyword evidence="1" id="KW-1133">Transmembrane helix</keyword>
<evidence type="ECO:0000256" key="1">
    <source>
        <dbReference type="SAM" id="Phobius"/>
    </source>
</evidence>
<evidence type="ECO:0000313" key="3">
    <source>
        <dbReference type="Proteomes" id="UP000516013"/>
    </source>
</evidence>
<sequence length="95" mass="11456">MAPYHFCSGFSKYWYEHHLVQRDFQITELVANGDWYALLYQEITRLGSMERQRGNWIWPMAYAYALLGYMYFTLRGKQFREDLACFGWHVVAVKN</sequence>
<keyword evidence="1" id="KW-0472">Membrane</keyword>
<proteinExistence type="predicted"/>
<dbReference type="Proteomes" id="UP000516013">
    <property type="component" value="Chromosome"/>
</dbReference>
<dbReference type="KEGG" id="ccur:IAR63_02095"/>
<reference evidence="2 3" key="1">
    <citation type="submission" date="2020-08" db="EMBL/GenBank/DDBJ databases">
        <title>Complete genome sequence of Raphidiopsis curvispora isolated from drinking water reservoir in South Korea.</title>
        <authorList>
            <person name="Jeong J."/>
        </authorList>
    </citation>
    <scope>NUCLEOTIDE SEQUENCE [LARGE SCALE GENOMIC DNA]</scope>
    <source>
        <strain evidence="2 3">GIHE-G1</strain>
    </source>
</reference>
<keyword evidence="1" id="KW-0812">Transmembrane</keyword>
<accession>A0A7H0F1J9</accession>
<dbReference type="EMBL" id="CP060822">
    <property type="protein sequence ID" value="QNP29915.1"/>
    <property type="molecule type" value="Genomic_DNA"/>
</dbReference>
<gene>
    <name evidence="2" type="ORF">IAR63_02095</name>
</gene>
<protein>
    <submittedName>
        <fullName evidence="2">Uncharacterized protein</fullName>
    </submittedName>
</protein>
<dbReference type="AlphaFoldDB" id="A0A7H0F1J9"/>
<organism evidence="2 3">
    <name type="scientific">Cylindrospermopsis curvispora GIHE-G1</name>
    <dbReference type="NCBI Taxonomy" id="2666332"/>
    <lineage>
        <taxon>Bacteria</taxon>
        <taxon>Bacillati</taxon>
        <taxon>Cyanobacteriota</taxon>
        <taxon>Cyanophyceae</taxon>
        <taxon>Nostocales</taxon>
        <taxon>Aphanizomenonaceae</taxon>
        <taxon>Cylindrospermopsis</taxon>
    </lineage>
</organism>
<evidence type="ECO:0000313" key="2">
    <source>
        <dbReference type="EMBL" id="QNP29915.1"/>
    </source>
</evidence>
<dbReference type="RefSeq" id="WP_187706408.1">
    <property type="nucleotide sequence ID" value="NZ_CP060822.1"/>
</dbReference>
<feature type="transmembrane region" description="Helical" evidence="1">
    <location>
        <begin position="56"/>
        <end position="74"/>
    </location>
</feature>
<name>A0A7H0F1J9_9CYAN</name>